<dbReference type="AlphaFoldDB" id="D2RE94"/>
<evidence type="ECO:0000313" key="2">
    <source>
        <dbReference type="EMBL" id="ADB58438.1"/>
    </source>
</evidence>
<dbReference type="Proteomes" id="UP000001901">
    <property type="component" value="Chromosome"/>
</dbReference>
<feature type="compositionally biased region" description="Low complexity" evidence="1">
    <location>
        <begin position="71"/>
        <end position="82"/>
    </location>
</feature>
<keyword evidence="3" id="KW-1185">Reference proteome</keyword>
<accession>D2RE94</accession>
<dbReference type="HOGENOM" id="CLU_081492_0_0_2"/>
<feature type="region of interest" description="Disordered" evidence="1">
    <location>
        <begin position="1"/>
        <end position="21"/>
    </location>
</feature>
<reference evidence="2 3" key="1">
    <citation type="journal article" date="2010" name="Stand. Genomic Sci.">
        <title>Complete genome sequence of Archaeoglobus profundus type strain (AV18).</title>
        <authorList>
            <person name="von Jan M."/>
            <person name="Lapidus A."/>
            <person name="Del Rio T.G."/>
            <person name="Copeland A."/>
            <person name="Tice H."/>
            <person name="Cheng J.F."/>
            <person name="Lucas S."/>
            <person name="Chen F."/>
            <person name="Nolan M."/>
            <person name="Goodwin L."/>
            <person name="Han C."/>
            <person name="Pitluck S."/>
            <person name="Liolios K."/>
            <person name="Ivanova N."/>
            <person name="Mavromatis K."/>
            <person name="Ovchinnikova G."/>
            <person name="Chertkov O."/>
            <person name="Pati A."/>
            <person name="Chen A."/>
            <person name="Palaniappan K."/>
            <person name="Land M."/>
            <person name="Hauser L."/>
            <person name="Chang Y.J."/>
            <person name="Jeffries C.D."/>
            <person name="Saunders E."/>
            <person name="Brettin T."/>
            <person name="Detter J.C."/>
            <person name="Chain P."/>
            <person name="Eichinger K."/>
            <person name="Huber H."/>
            <person name="Spring S."/>
            <person name="Rohde M."/>
            <person name="Goker M."/>
            <person name="Wirth R."/>
            <person name="Woyke T."/>
            <person name="Bristow J."/>
            <person name="Eisen J.A."/>
            <person name="Markowitz V."/>
            <person name="Hugenholtz P."/>
            <person name="Kyrpides N.C."/>
            <person name="Klenk H.P."/>
        </authorList>
    </citation>
    <scope>NUCLEOTIDE SEQUENCE [LARGE SCALE GENOMIC DNA]</scope>
    <source>
        <strain evidence="3">DSM 5631 / JCM 9629 / NBRC 100127 / Av18</strain>
    </source>
</reference>
<evidence type="ECO:0008006" key="4">
    <source>
        <dbReference type="Google" id="ProtNLM"/>
    </source>
</evidence>
<dbReference type="eggNOG" id="arCOG02396">
    <property type="taxonomic scope" value="Archaea"/>
</dbReference>
<feature type="compositionally biased region" description="Basic and acidic residues" evidence="1">
    <location>
        <begin position="90"/>
        <end position="114"/>
    </location>
</feature>
<protein>
    <recommendedName>
        <fullName evidence="4">Archaeal flagella protein FlaD/E domain-containing protein</fullName>
    </recommendedName>
</protein>
<dbReference type="EMBL" id="CP001857">
    <property type="protein sequence ID" value="ADB58438.1"/>
    <property type="molecule type" value="Genomic_DNA"/>
</dbReference>
<dbReference type="OrthoDB" id="142358at2157"/>
<proteinExistence type="predicted"/>
<feature type="compositionally biased region" description="Polar residues" evidence="1">
    <location>
        <begin position="1"/>
        <end position="10"/>
    </location>
</feature>
<dbReference type="GeneID" id="8740076"/>
<name>D2RE94_ARCPA</name>
<dbReference type="STRING" id="572546.Arcpr_1389"/>
<feature type="compositionally biased region" description="Acidic residues" evidence="1">
    <location>
        <begin position="115"/>
        <end position="124"/>
    </location>
</feature>
<dbReference type="PaxDb" id="572546-Arcpr_1389"/>
<dbReference type="KEGG" id="apo:Arcpr_1389"/>
<sequence length="255" mass="29373">MADIDQSTIDQLVATAEADTPESKIAKLEKEVETLKGSIKKLLMDIRETMNNLENPFQSLQNLAEVINRAPSSQPPQQVQVIPTPPPETPKPELKEEKKEEEKREEIEEKKEEVEEKAEEPEEVEDFVKEEVDNVFQVPELKPKKKVREVMPKGVGKRMNIVTLYNMMVWVRRMLEKYDMNTIRDILDLFESAGYISTELKEFTGKIVDIVGVIGDGFDELLIDLYKLHKTVNPNDKSMDSELLKILLEKRGNDF</sequence>
<gene>
    <name evidence="2" type="ordered locus">Arcpr_1389</name>
</gene>
<feature type="region of interest" description="Disordered" evidence="1">
    <location>
        <begin position="70"/>
        <end position="124"/>
    </location>
</feature>
<evidence type="ECO:0000256" key="1">
    <source>
        <dbReference type="SAM" id="MobiDB-lite"/>
    </source>
</evidence>
<evidence type="ECO:0000313" key="3">
    <source>
        <dbReference type="Proteomes" id="UP000001901"/>
    </source>
</evidence>
<organism evidence="2 3">
    <name type="scientific">Archaeoglobus profundus (strain DSM 5631 / JCM 9629 / NBRC 100127 / Av18)</name>
    <dbReference type="NCBI Taxonomy" id="572546"/>
    <lineage>
        <taxon>Archaea</taxon>
        <taxon>Methanobacteriati</taxon>
        <taxon>Methanobacteriota</taxon>
        <taxon>Archaeoglobi</taxon>
        <taxon>Archaeoglobales</taxon>
        <taxon>Archaeoglobaceae</taxon>
        <taxon>Archaeoglobus</taxon>
    </lineage>
</organism>
<dbReference type="RefSeq" id="WP_012940774.1">
    <property type="nucleotide sequence ID" value="NC_013741.1"/>
</dbReference>